<dbReference type="EMBL" id="LT981265">
    <property type="protein sequence ID" value="SPC34917.1"/>
    <property type="molecule type" value="Genomic_DNA"/>
</dbReference>
<name>A0A2K5ATF3_9ARCH</name>
<protein>
    <submittedName>
        <fullName evidence="2">Uncharacterized protein</fullName>
    </submittedName>
</protein>
<evidence type="ECO:0000313" key="3">
    <source>
        <dbReference type="Proteomes" id="UP000236248"/>
    </source>
</evidence>
<organism evidence="2 3">
    <name type="scientific">Candidatus Nitrosocaldus cavascurensis</name>
    <dbReference type="NCBI Taxonomy" id="2058097"/>
    <lineage>
        <taxon>Archaea</taxon>
        <taxon>Nitrososphaerota</taxon>
        <taxon>Nitrososphaeria</taxon>
        <taxon>Candidatus Nitrosocaldales</taxon>
        <taxon>Candidatus Nitrosocaldaceae</taxon>
        <taxon>Candidatus Nitrosocaldus</taxon>
    </lineage>
</organism>
<dbReference type="RefSeq" id="WP_103286519.1">
    <property type="nucleotide sequence ID" value="NZ_LT981265.1"/>
</dbReference>
<dbReference type="Proteomes" id="UP000236248">
    <property type="component" value="Chromosome NCAV"/>
</dbReference>
<evidence type="ECO:0000256" key="1">
    <source>
        <dbReference type="SAM" id="MobiDB-lite"/>
    </source>
</evidence>
<feature type="compositionally biased region" description="Polar residues" evidence="1">
    <location>
        <begin position="105"/>
        <end position="117"/>
    </location>
</feature>
<dbReference type="KEGG" id="ncv:NCAV_1754"/>
<dbReference type="AlphaFoldDB" id="A0A2K5ATF3"/>
<dbReference type="GeneID" id="41595733"/>
<proteinExistence type="predicted"/>
<keyword evidence="3" id="KW-1185">Reference proteome</keyword>
<sequence length="133" mass="14919">MPIPAAELDESNDPVLIIKEFLKRNSDEAWTQEEISEHTGLDMTTVYQICQMLRARYVESIAREEYFPIRAVERYGQTYYAWNPKGKGKSTSSARKGRGKKKSISAESANINATDANMNARDTHPPSSSSSSL</sequence>
<accession>A0A2K5ATF3</accession>
<evidence type="ECO:0000313" key="2">
    <source>
        <dbReference type="EMBL" id="SPC34917.1"/>
    </source>
</evidence>
<feature type="region of interest" description="Disordered" evidence="1">
    <location>
        <begin position="82"/>
        <end position="133"/>
    </location>
</feature>
<reference evidence="3" key="1">
    <citation type="submission" date="2018-01" db="EMBL/GenBank/DDBJ databases">
        <authorList>
            <person name="Kerou L M."/>
        </authorList>
    </citation>
    <scope>NUCLEOTIDE SEQUENCE [LARGE SCALE GENOMIC DNA]</scope>
    <source>
        <strain evidence="3">SCU2</strain>
    </source>
</reference>
<gene>
    <name evidence="2" type="ORF">NCAV_1754</name>
</gene>